<feature type="chain" id="PRO_5032437833" description="GDSL esterase/lipase" evidence="5">
    <location>
        <begin position="24"/>
        <end position="378"/>
    </location>
</feature>
<dbReference type="InterPro" id="IPR001087">
    <property type="entry name" value="GDSL"/>
</dbReference>
<comment type="similarity">
    <text evidence="1">Belongs to the 'GDSL' lipolytic enzyme family.</text>
</comment>
<reference evidence="6" key="1">
    <citation type="submission" date="2020-10" db="EMBL/GenBank/DDBJ databases">
        <authorList>
            <person name="Han B."/>
            <person name="Lu T."/>
            <person name="Zhao Q."/>
            <person name="Huang X."/>
            <person name="Zhao Y."/>
        </authorList>
    </citation>
    <scope>NUCLEOTIDE SEQUENCE</scope>
</reference>
<evidence type="ECO:0000256" key="5">
    <source>
        <dbReference type="SAM" id="SignalP"/>
    </source>
</evidence>
<name>A0A811RNQ9_9POAL</name>
<dbReference type="PANTHER" id="PTHR22835:SF683">
    <property type="entry name" value="OS05G0506800 PROTEIN"/>
    <property type="match status" value="1"/>
</dbReference>
<dbReference type="InterPro" id="IPR035669">
    <property type="entry name" value="SGNH_plant_lipase-like"/>
</dbReference>
<keyword evidence="3" id="KW-0378">Hydrolase</keyword>
<dbReference type="PANTHER" id="PTHR22835">
    <property type="entry name" value="ZINC FINGER FYVE DOMAIN CONTAINING PROTEIN"/>
    <property type="match status" value="1"/>
</dbReference>
<organism evidence="6 7">
    <name type="scientific">Miscanthus lutarioriparius</name>
    <dbReference type="NCBI Taxonomy" id="422564"/>
    <lineage>
        <taxon>Eukaryota</taxon>
        <taxon>Viridiplantae</taxon>
        <taxon>Streptophyta</taxon>
        <taxon>Embryophyta</taxon>
        <taxon>Tracheophyta</taxon>
        <taxon>Spermatophyta</taxon>
        <taxon>Magnoliopsida</taxon>
        <taxon>Liliopsida</taxon>
        <taxon>Poales</taxon>
        <taxon>Poaceae</taxon>
        <taxon>PACMAD clade</taxon>
        <taxon>Panicoideae</taxon>
        <taxon>Andropogonodae</taxon>
        <taxon>Andropogoneae</taxon>
        <taxon>Saccharinae</taxon>
        <taxon>Miscanthus</taxon>
    </lineage>
</organism>
<evidence type="ECO:0000256" key="1">
    <source>
        <dbReference type="ARBA" id="ARBA00008668"/>
    </source>
</evidence>
<evidence type="ECO:0000313" key="6">
    <source>
        <dbReference type="EMBL" id="CAD6271650.1"/>
    </source>
</evidence>
<sequence length="378" mass="40505">MALTPVIFLLALCLSSVVSSSSAGSPRLNFTSMFTLGDSYIDTGNFVIMAAPVIPVWIDKPPYGMTFFGRPTGRTSDGRAIIDFMAKAFGLPFLPASLANSSDVSRGVNFAVGGATAIDVGFFERNKLVPFKLLNNSLDVQLGWFEDLRPSICNTTERSCGECFSKSLFVVGEFGVNDYTFHLMANKTKSQVMAFVPKVVRTIASAVERLIVRDGAAHVVVPGNPPIGCSPALLTLLRPRSPSAAADYDRIGCLRGVNDVARHHNALLHAAVGGLRAKHPKATIIFADFYTPVRQILENPSQFGVVSDVLKACCGTGGAYNWNASAVCGMPGVAACANPSAYVNWDGVHFTEAVNRYVAEGWLYGPYADPPILKAMRP</sequence>
<gene>
    <name evidence="6" type="ORF">NCGR_LOCUS54936</name>
</gene>
<comment type="caution">
    <text evidence="6">The sequence shown here is derived from an EMBL/GenBank/DDBJ whole genome shotgun (WGS) entry which is preliminary data.</text>
</comment>
<proteinExistence type="inferred from homology"/>
<feature type="signal peptide" evidence="5">
    <location>
        <begin position="1"/>
        <end position="23"/>
    </location>
</feature>
<protein>
    <recommendedName>
        <fullName evidence="8">GDSL esterase/lipase</fullName>
    </recommendedName>
</protein>
<evidence type="ECO:0000256" key="4">
    <source>
        <dbReference type="ARBA" id="ARBA00023180"/>
    </source>
</evidence>
<accession>A0A811RNQ9</accession>
<dbReference type="OrthoDB" id="1600564at2759"/>
<dbReference type="SUPFAM" id="SSF52266">
    <property type="entry name" value="SGNH hydrolase"/>
    <property type="match status" value="1"/>
</dbReference>
<keyword evidence="7" id="KW-1185">Reference proteome</keyword>
<dbReference type="Gene3D" id="3.40.50.1110">
    <property type="entry name" value="SGNH hydrolase"/>
    <property type="match status" value="1"/>
</dbReference>
<dbReference type="InterPro" id="IPR036514">
    <property type="entry name" value="SGNH_hydro_sf"/>
</dbReference>
<dbReference type="GO" id="GO:0016788">
    <property type="term" value="F:hydrolase activity, acting on ester bonds"/>
    <property type="evidence" value="ECO:0007669"/>
    <property type="project" value="InterPro"/>
</dbReference>
<evidence type="ECO:0000256" key="2">
    <source>
        <dbReference type="ARBA" id="ARBA00022729"/>
    </source>
</evidence>
<dbReference type="Proteomes" id="UP000604825">
    <property type="component" value="Unassembled WGS sequence"/>
</dbReference>
<dbReference type="EMBL" id="CAJGYO010000016">
    <property type="protein sequence ID" value="CAD6271650.1"/>
    <property type="molecule type" value="Genomic_DNA"/>
</dbReference>
<evidence type="ECO:0000256" key="3">
    <source>
        <dbReference type="ARBA" id="ARBA00022801"/>
    </source>
</evidence>
<evidence type="ECO:0000313" key="7">
    <source>
        <dbReference type="Proteomes" id="UP000604825"/>
    </source>
</evidence>
<dbReference type="Pfam" id="PF00657">
    <property type="entry name" value="Lipase_GDSL"/>
    <property type="match status" value="1"/>
</dbReference>
<dbReference type="AlphaFoldDB" id="A0A811RNQ9"/>
<keyword evidence="4" id="KW-0325">Glycoprotein</keyword>
<keyword evidence="2 5" id="KW-0732">Signal</keyword>
<dbReference type="CDD" id="cd01837">
    <property type="entry name" value="SGNH_plant_lipase_like"/>
    <property type="match status" value="1"/>
</dbReference>
<evidence type="ECO:0008006" key="8">
    <source>
        <dbReference type="Google" id="ProtNLM"/>
    </source>
</evidence>